<dbReference type="Gene3D" id="3.40.50.1240">
    <property type="entry name" value="Phosphoglycerate mutase-like"/>
    <property type="match status" value="1"/>
</dbReference>
<name>A0A381RZE5_9ZZZZ</name>
<dbReference type="InterPro" id="IPR029033">
    <property type="entry name" value="His_PPase_superfam"/>
</dbReference>
<dbReference type="SUPFAM" id="SSF53254">
    <property type="entry name" value="Phosphoglycerate mutase-like"/>
    <property type="match status" value="1"/>
</dbReference>
<dbReference type="EMBL" id="UINC01002222">
    <property type="protein sequence ID" value="SUZ94293.1"/>
    <property type="molecule type" value="Genomic_DNA"/>
</dbReference>
<evidence type="ECO:0008006" key="2">
    <source>
        <dbReference type="Google" id="ProtNLM"/>
    </source>
</evidence>
<gene>
    <name evidence="1" type="ORF">METZ01_LOCUS47147</name>
</gene>
<protein>
    <recommendedName>
        <fullName evidence="2">Histidine phosphatase family protein</fullName>
    </recommendedName>
</protein>
<sequence length="126" mass="14460">MSIILNNFSFKIDAVFSSNAKRTKQTANIFLKNLTNHKKLFIVESTDLYDFSGENVDLYVKNLKNDLDTVLVFSHNNSCNNLISKYSGIVNKHVPTCGILIFEFDVSLWSEVKSGNCKYYFPKNFK</sequence>
<dbReference type="AlphaFoldDB" id="A0A381RZE5"/>
<proteinExistence type="predicted"/>
<organism evidence="1">
    <name type="scientific">marine metagenome</name>
    <dbReference type="NCBI Taxonomy" id="408172"/>
    <lineage>
        <taxon>unclassified sequences</taxon>
        <taxon>metagenomes</taxon>
        <taxon>ecological metagenomes</taxon>
    </lineage>
</organism>
<accession>A0A381RZE5</accession>
<reference evidence="1" key="1">
    <citation type="submission" date="2018-05" db="EMBL/GenBank/DDBJ databases">
        <authorList>
            <person name="Lanie J.A."/>
            <person name="Ng W.-L."/>
            <person name="Kazmierczak K.M."/>
            <person name="Andrzejewski T.M."/>
            <person name="Davidsen T.M."/>
            <person name="Wayne K.J."/>
            <person name="Tettelin H."/>
            <person name="Glass J.I."/>
            <person name="Rusch D."/>
            <person name="Podicherti R."/>
            <person name="Tsui H.-C.T."/>
            <person name="Winkler M.E."/>
        </authorList>
    </citation>
    <scope>NUCLEOTIDE SEQUENCE</scope>
</reference>
<dbReference type="CDD" id="cd07040">
    <property type="entry name" value="HP"/>
    <property type="match status" value="1"/>
</dbReference>
<evidence type="ECO:0000313" key="1">
    <source>
        <dbReference type="EMBL" id="SUZ94293.1"/>
    </source>
</evidence>